<dbReference type="InterPro" id="IPR013149">
    <property type="entry name" value="ADH-like_C"/>
</dbReference>
<proteinExistence type="predicted"/>
<dbReference type="InterPro" id="IPR011032">
    <property type="entry name" value="GroES-like_sf"/>
</dbReference>
<keyword evidence="1" id="KW-0521">NADP</keyword>
<dbReference type="PANTHER" id="PTHR44154">
    <property type="entry name" value="QUINONE OXIDOREDUCTASE"/>
    <property type="match status" value="1"/>
</dbReference>
<dbReference type="GO" id="GO:0016491">
    <property type="term" value="F:oxidoreductase activity"/>
    <property type="evidence" value="ECO:0007669"/>
    <property type="project" value="InterPro"/>
</dbReference>
<feature type="domain" description="Enoyl reductase (ER)" evidence="2">
    <location>
        <begin position="10"/>
        <end position="337"/>
    </location>
</feature>
<accession>Q07U17</accession>
<evidence type="ECO:0000259" key="2">
    <source>
        <dbReference type="SMART" id="SM00829"/>
    </source>
</evidence>
<dbReference type="OrthoDB" id="9790818at2"/>
<protein>
    <submittedName>
        <fullName evidence="3">Alcohol dehydrogenase, zinc-binding domain protein</fullName>
    </submittedName>
</protein>
<dbReference type="AlphaFoldDB" id="Q07U17"/>
<dbReference type="KEGG" id="rpe:RPE_0609"/>
<dbReference type="HOGENOM" id="CLU_026673_3_4_5"/>
<dbReference type="Gene3D" id="3.40.50.720">
    <property type="entry name" value="NAD(P)-binding Rossmann-like Domain"/>
    <property type="match status" value="1"/>
</dbReference>
<dbReference type="Pfam" id="PF00107">
    <property type="entry name" value="ADH_zinc_N"/>
    <property type="match status" value="1"/>
</dbReference>
<dbReference type="eggNOG" id="COG0604">
    <property type="taxonomic scope" value="Bacteria"/>
</dbReference>
<dbReference type="STRING" id="316055.RPE_0609"/>
<dbReference type="EMBL" id="CP000463">
    <property type="protein sequence ID" value="ABJ04567.1"/>
    <property type="molecule type" value="Genomic_DNA"/>
</dbReference>
<evidence type="ECO:0000313" key="3">
    <source>
        <dbReference type="EMBL" id="ABJ04567.1"/>
    </source>
</evidence>
<dbReference type="CDD" id="cd08266">
    <property type="entry name" value="Zn_ADH_like1"/>
    <property type="match status" value="1"/>
</dbReference>
<dbReference type="PANTHER" id="PTHR44154:SF1">
    <property type="entry name" value="QUINONE OXIDOREDUCTASE"/>
    <property type="match status" value="1"/>
</dbReference>
<dbReference type="Pfam" id="PF08240">
    <property type="entry name" value="ADH_N"/>
    <property type="match status" value="1"/>
</dbReference>
<dbReference type="SUPFAM" id="SSF50129">
    <property type="entry name" value="GroES-like"/>
    <property type="match status" value="1"/>
</dbReference>
<gene>
    <name evidence="3" type="ordered locus">RPE_0609</name>
</gene>
<dbReference type="InterPro" id="IPR051603">
    <property type="entry name" value="Zinc-ADH_QOR/CCCR"/>
</dbReference>
<organism evidence="3">
    <name type="scientific">Rhodopseudomonas palustris (strain BisA53)</name>
    <dbReference type="NCBI Taxonomy" id="316055"/>
    <lineage>
        <taxon>Bacteria</taxon>
        <taxon>Pseudomonadati</taxon>
        <taxon>Pseudomonadota</taxon>
        <taxon>Alphaproteobacteria</taxon>
        <taxon>Hyphomicrobiales</taxon>
        <taxon>Nitrobacteraceae</taxon>
        <taxon>Rhodopseudomonas</taxon>
    </lineage>
</organism>
<dbReference type="Gene3D" id="3.90.180.10">
    <property type="entry name" value="Medium-chain alcohol dehydrogenases, catalytic domain"/>
    <property type="match status" value="1"/>
</dbReference>
<sequence length="339" mass="35775">MKAAFMTGHGGNEVIVVGERPTPQRQPGQVLVRMKAATVNRVDLYMRDSGAGITHALPQIMGVDGAGVIEEADDSALIGRRVTIYPGLVCGRCEFCQRGEPVLCAKMSLLGEHCDGTMAEYVCVPTENALEIPDSLDFAQGAALGVNYLTAWRMLFSKAKLQPGETVLVFGIGGGVSFAALQIAKAAGARVLVTSRSADKASRARAHGADAAIDAPADKIPAAVMELTGGRGVDVVIENIGGAMWSAALKCLVRGGRIATCGATIGDNPSADLRRVFIRQLQIFGSTLGNPDEFAQLIEWCAAGRIVPPIDVRYPLDEVREAFTHLESGAQFGKIAIDI</sequence>
<name>Q07U17_RHOP5</name>
<dbReference type="InterPro" id="IPR020843">
    <property type="entry name" value="ER"/>
</dbReference>
<reference evidence="3" key="1">
    <citation type="submission" date="2006-09" db="EMBL/GenBank/DDBJ databases">
        <title>Complete sequence of Rhodopseudomonas palustris BisA53.</title>
        <authorList>
            <consortium name="US DOE Joint Genome Institute"/>
            <person name="Copeland A."/>
            <person name="Lucas S."/>
            <person name="Lapidus A."/>
            <person name="Barry K."/>
            <person name="Detter J.C."/>
            <person name="Glavina del Rio T."/>
            <person name="Hammon N."/>
            <person name="Israni S."/>
            <person name="Dalin E."/>
            <person name="Tice H."/>
            <person name="Pitluck S."/>
            <person name="Chain P."/>
            <person name="Malfatti S."/>
            <person name="Shin M."/>
            <person name="Vergez L."/>
            <person name="Schmutz J."/>
            <person name="Larimer F."/>
            <person name="Land M."/>
            <person name="Hauser L."/>
            <person name="Pelletier D.A."/>
            <person name="Kyrpides N."/>
            <person name="Kim E."/>
            <person name="Harwood C.S."/>
            <person name="Oda Y."/>
            <person name="Richardson P."/>
        </authorList>
    </citation>
    <scope>NUCLEOTIDE SEQUENCE [LARGE SCALE GENOMIC DNA]</scope>
    <source>
        <strain evidence="3">BisA53</strain>
    </source>
</reference>
<evidence type="ECO:0000256" key="1">
    <source>
        <dbReference type="ARBA" id="ARBA00022857"/>
    </source>
</evidence>
<dbReference type="SUPFAM" id="SSF51735">
    <property type="entry name" value="NAD(P)-binding Rossmann-fold domains"/>
    <property type="match status" value="1"/>
</dbReference>
<dbReference type="InterPro" id="IPR036291">
    <property type="entry name" value="NAD(P)-bd_dom_sf"/>
</dbReference>
<dbReference type="InterPro" id="IPR013154">
    <property type="entry name" value="ADH-like_N"/>
</dbReference>
<dbReference type="SMART" id="SM00829">
    <property type="entry name" value="PKS_ER"/>
    <property type="match status" value="1"/>
</dbReference>